<name>A0A1G5L3J5_9FIRM</name>
<dbReference type="EMBL" id="FMUS01000037">
    <property type="protein sequence ID" value="SCZ07475.1"/>
    <property type="molecule type" value="Genomic_DNA"/>
</dbReference>
<keyword evidence="1 2" id="KW-0238">DNA-binding</keyword>
<dbReference type="InterPro" id="IPR036271">
    <property type="entry name" value="Tet_transcr_reg_TetR-rel_C_sf"/>
</dbReference>
<dbReference type="RefSeq" id="WP_091547271.1">
    <property type="nucleotide sequence ID" value="NZ_FMUS01000037.1"/>
</dbReference>
<dbReference type="PROSITE" id="PS50977">
    <property type="entry name" value="HTH_TETR_2"/>
    <property type="match status" value="1"/>
</dbReference>
<dbReference type="Pfam" id="PF00440">
    <property type="entry name" value="TetR_N"/>
    <property type="match status" value="1"/>
</dbReference>
<dbReference type="PRINTS" id="PR00455">
    <property type="entry name" value="HTHTETR"/>
</dbReference>
<dbReference type="InterPro" id="IPR050624">
    <property type="entry name" value="HTH-type_Tx_Regulator"/>
</dbReference>
<accession>A0A1G5L3J5</accession>
<protein>
    <submittedName>
        <fullName evidence="4">Transcriptional regulator, TetR family</fullName>
    </submittedName>
</protein>
<dbReference type="STRING" id="1120976.SAMN03080606_04033"/>
<dbReference type="OrthoDB" id="9780939at2"/>
<dbReference type="GO" id="GO:0003677">
    <property type="term" value="F:DNA binding"/>
    <property type="evidence" value="ECO:0007669"/>
    <property type="project" value="UniProtKB-UniRule"/>
</dbReference>
<gene>
    <name evidence="4" type="ORF">SAMN03080606_04033</name>
</gene>
<dbReference type="InterPro" id="IPR001647">
    <property type="entry name" value="HTH_TetR"/>
</dbReference>
<sequence>MPEQLFYELDIDKRNRIIDAGLREFAEQSYNEASTNRIVKAAGIGKGSLFKYFKNKEDFYFYVLDSLIADLVEDVKDDISSLKGDIFDIIIGYAEIEFNWHMNNPDKYKLMKRAFIEDNSVMFQKTMDRYREAGNLMYYNLLKDADTVRLKPANDKLINVLKWIIEGYNNDFNKKIDAFADIDDMKKMYIKELKEYMEIIKKGIYK</sequence>
<proteinExistence type="predicted"/>
<dbReference type="SUPFAM" id="SSF46689">
    <property type="entry name" value="Homeodomain-like"/>
    <property type="match status" value="1"/>
</dbReference>
<feature type="DNA-binding region" description="H-T-H motif" evidence="2">
    <location>
        <begin position="34"/>
        <end position="53"/>
    </location>
</feature>
<dbReference type="SUPFAM" id="SSF48498">
    <property type="entry name" value="Tetracyclin repressor-like, C-terminal domain"/>
    <property type="match status" value="1"/>
</dbReference>
<dbReference type="PANTHER" id="PTHR43479:SF11">
    <property type="entry name" value="ACREF_ENVCD OPERON REPRESSOR-RELATED"/>
    <property type="match status" value="1"/>
</dbReference>
<evidence type="ECO:0000256" key="1">
    <source>
        <dbReference type="ARBA" id="ARBA00023125"/>
    </source>
</evidence>
<dbReference type="PANTHER" id="PTHR43479">
    <property type="entry name" value="ACREF/ENVCD OPERON REPRESSOR-RELATED"/>
    <property type="match status" value="1"/>
</dbReference>
<evidence type="ECO:0000313" key="4">
    <source>
        <dbReference type="EMBL" id="SCZ07475.1"/>
    </source>
</evidence>
<dbReference type="Gene3D" id="1.10.357.10">
    <property type="entry name" value="Tetracycline Repressor, domain 2"/>
    <property type="match status" value="1"/>
</dbReference>
<feature type="domain" description="HTH tetR-type" evidence="3">
    <location>
        <begin position="11"/>
        <end position="71"/>
    </location>
</feature>
<evidence type="ECO:0000313" key="5">
    <source>
        <dbReference type="Proteomes" id="UP000198636"/>
    </source>
</evidence>
<keyword evidence="5" id="KW-1185">Reference proteome</keyword>
<dbReference type="InterPro" id="IPR009057">
    <property type="entry name" value="Homeodomain-like_sf"/>
</dbReference>
<dbReference type="AlphaFoldDB" id="A0A1G5L3J5"/>
<evidence type="ECO:0000256" key="2">
    <source>
        <dbReference type="PROSITE-ProRule" id="PRU00335"/>
    </source>
</evidence>
<reference evidence="4 5" key="1">
    <citation type="submission" date="2016-10" db="EMBL/GenBank/DDBJ databases">
        <authorList>
            <person name="de Groot N.N."/>
        </authorList>
    </citation>
    <scope>NUCLEOTIDE SEQUENCE [LARGE SCALE GENOMIC DNA]</scope>
    <source>
        <strain evidence="4 5">DSM 18978</strain>
    </source>
</reference>
<dbReference type="Proteomes" id="UP000198636">
    <property type="component" value="Unassembled WGS sequence"/>
</dbReference>
<evidence type="ECO:0000259" key="3">
    <source>
        <dbReference type="PROSITE" id="PS50977"/>
    </source>
</evidence>
<organism evidence="4 5">
    <name type="scientific">Alkaliphilus peptidifermentans DSM 18978</name>
    <dbReference type="NCBI Taxonomy" id="1120976"/>
    <lineage>
        <taxon>Bacteria</taxon>
        <taxon>Bacillati</taxon>
        <taxon>Bacillota</taxon>
        <taxon>Clostridia</taxon>
        <taxon>Peptostreptococcales</taxon>
        <taxon>Natronincolaceae</taxon>
        <taxon>Alkaliphilus</taxon>
    </lineage>
</organism>